<dbReference type="STRING" id="285351.SAMN04488035_0589"/>
<feature type="transmembrane region" description="Helical" evidence="2">
    <location>
        <begin position="82"/>
        <end position="104"/>
    </location>
</feature>
<gene>
    <name evidence="3" type="ORF">SAMN04488035_0589</name>
</gene>
<reference evidence="4" key="1">
    <citation type="submission" date="2016-10" db="EMBL/GenBank/DDBJ databases">
        <authorList>
            <person name="Varghese N."/>
            <person name="Submissions S."/>
        </authorList>
    </citation>
    <scope>NUCLEOTIDE SEQUENCE [LARGE SCALE GENOMIC DNA]</scope>
    <source>
        <strain evidence="4">DSM 19083</strain>
    </source>
</reference>
<dbReference type="EMBL" id="FONZ01000001">
    <property type="protein sequence ID" value="SFE80657.1"/>
    <property type="molecule type" value="Genomic_DNA"/>
</dbReference>
<keyword evidence="4" id="KW-1185">Reference proteome</keyword>
<feature type="transmembrane region" description="Helical" evidence="2">
    <location>
        <begin position="20"/>
        <end position="42"/>
    </location>
</feature>
<keyword evidence="2" id="KW-0472">Membrane</keyword>
<feature type="compositionally biased region" description="Pro residues" evidence="1">
    <location>
        <begin position="180"/>
        <end position="190"/>
    </location>
</feature>
<feature type="region of interest" description="Disordered" evidence="1">
    <location>
        <begin position="140"/>
        <end position="210"/>
    </location>
</feature>
<keyword evidence="2" id="KW-1133">Transmembrane helix</keyword>
<sequence length="210" mass="21919">MAWSLDPNQRLADPAWRRRHGWSVLIAVGTLGIGTAAWFALISLRPGVSGRYKFWAWFWGVFTGMTYSLLGPAFFVPVADDATAVGTIVVVWMLRLLSVVQAVVMNRVLLRERAVAEVQREAALLSVGLGRGGPGAFGSAPAPGSPFGAPAAARPSWPSAAPGTLGPPVASGGRVLDPGPLAPPVTPGPARPSWQPAPADGTGEGRRLDL</sequence>
<evidence type="ECO:0000313" key="3">
    <source>
        <dbReference type="EMBL" id="SFE80657.1"/>
    </source>
</evidence>
<feature type="compositionally biased region" description="Low complexity" evidence="1">
    <location>
        <begin position="140"/>
        <end position="162"/>
    </location>
</feature>
<name>A0A1I2DJL5_9MICO</name>
<dbReference type="Proteomes" id="UP000198520">
    <property type="component" value="Unassembled WGS sequence"/>
</dbReference>
<evidence type="ECO:0000256" key="2">
    <source>
        <dbReference type="SAM" id="Phobius"/>
    </source>
</evidence>
<evidence type="ECO:0000313" key="4">
    <source>
        <dbReference type="Proteomes" id="UP000198520"/>
    </source>
</evidence>
<evidence type="ECO:0000256" key="1">
    <source>
        <dbReference type="SAM" id="MobiDB-lite"/>
    </source>
</evidence>
<dbReference type="AlphaFoldDB" id="A0A1I2DJL5"/>
<organism evidence="3 4">
    <name type="scientific">Flavimobilis marinus</name>
    <dbReference type="NCBI Taxonomy" id="285351"/>
    <lineage>
        <taxon>Bacteria</taxon>
        <taxon>Bacillati</taxon>
        <taxon>Actinomycetota</taxon>
        <taxon>Actinomycetes</taxon>
        <taxon>Micrococcales</taxon>
        <taxon>Jonesiaceae</taxon>
        <taxon>Flavimobilis</taxon>
    </lineage>
</organism>
<feature type="transmembrane region" description="Helical" evidence="2">
    <location>
        <begin position="54"/>
        <end position="76"/>
    </location>
</feature>
<proteinExistence type="predicted"/>
<protein>
    <submittedName>
        <fullName evidence="3">Uncharacterized protein</fullName>
    </submittedName>
</protein>
<accession>A0A1I2DJL5</accession>
<keyword evidence="2" id="KW-0812">Transmembrane</keyword>